<feature type="transmembrane region" description="Helical" evidence="1">
    <location>
        <begin position="96"/>
        <end position="113"/>
    </location>
</feature>
<accession>A0A1F7WVY1</accession>
<evidence type="ECO:0008006" key="4">
    <source>
        <dbReference type="Google" id="ProtNLM"/>
    </source>
</evidence>
<dbReference type="AlphaFoldDB" id="A0A1F7WVY1"/>
<organism evidence="2 3">
    <name type="scientific">Candidatus Wallbacteria bacterium GWC2_49_35</name>
    <dbReference type="NCBI Taxonomy" id="1817813"/>
    <lineage>
        <taxon>Bacteria</taxon>
        <taxon>Candidatus Walliibacteriota</taxon>
    </lineage>
</organism>
<keyword evidence="1" id="KW-0472">Membrane</keyword>
<protein>
    <recommendedName>
        <fullName evidence="4">Type II secretion system protein GspG C-terminal domain-containing protein</fullName>
    </recommendedName>
</protein>
<proteinExistence type="predicted"/>
<feature type="transmembrane region" description="Helical" evidence="1">
    <location>
        <begin position="40"/>
        <end position="59"/>
    </location>
</feature>
<name>A0A1F7WVY1_9BACT</name>
<evidence type="ECO:0000313" key="2">
    <source>
        <dbReference type="EMBL" id="OGM06245.1"/>
    </source>
</evidence>
<gene>
    <name evidence="2" type="ORF">A2008_13965</name>
</gene>
<dbReference type="Proteomes" id="UP000178735">
    <property type="component" value="Unassembled WGS sequence"/>
</dbReference>
<sequence length="228" mass="24945">MNGNQILSLVGLIIVIAGIFCPIISVPVTGDLNLWGNGDAEGAVVLGISIAILICIFITMDKGVIFLGVINLAIISAVFIGFQIKISGGSAIQLQWGWALLALGSFLLLFGAWEKNFVMVIACIVGAGLMSGALAYFNFYMEAEKTRNIAVKDCERLSAAYHKYYETEGREIETLNELQEKYVPDIDTLKDPWGNDYEFDNVMKKIYSKGPDAKAKTSDDVAVFVNRK</sequence>
<dbReference type="Gene3D" id="3.30.700.10">
    <property type="entry name" value="Glycoprotein, Type 4 Pilin"/>
    <property type="match status" value="1"/>
</dbReference>
<dbReference type="EMBL" id="MGFH01000073">
    <property type="protein sequence ID" value="OGM06245.1"/>
    <property type="molecule type" value="Genomic_DNA"/>
</dbReference>
<evidence type="ECO:0000256" key="1">
    <source>
        <dbReference type="SAM" id="Phobius"/>
    </source>
</evidence>
<feature type="transmembrane region" description="Helical" evidence="1">
    <location>
        <begin position="65"/>
        <end position="84"/>
    </location>
</feature>
<feature type="transmembrane region" description="Helical" evidence="1">
    <location>
        <begin position="119"/>
        <end position="139"/>
    </location>
</feature>
<dbReference type="STRING" id="1817813.A2008_13965"/>
<comment type="caution">
    <text evidence="2">The sequence shown here is derived from an EMBL/GenBank/DDBJ whole genome shotgun (WGS) entry which is preliminary data.</text>
</comment>
<evidence type="ECO:0000313" key="3">
    <source>
        <dbReference type="Proteomes" id="UP000178735"/>
    </source>
</evidence>
<feature type="transmembrane region" description="Helical" evidence="1">
    <location>
        <begin position="6"/>
        <end position="28"/>
    </location>
</feature>
<keyword evidence="1" id="KW-1133">Transmembrane helix</keyword>
<dbReference type="InterPro" id="IPR045584">
    <property type="entry name" value="Pilin-like"/>
</dbReference>
<reference evidence="2 3" key="1">
    <citation type="journal article" date="2016" name="Nat. Commun.">
        <title>Thousands of microbial genomes shed light on interconnected biogeochemical processes in an aquifer system.</title>
        <authorList>
            <person name="Anantharaman K."/>
            <person name="Brown C.T."/>
            <person name="Hug L.A."/>
            <person name="Sharon I."/>
            <person name="Castelle C.J."/>
            <person name="Probst A.J."/>
            <person name="Thomas B.C."/>
            <person name="Singh A."/>
            <person name="Wilkins M.J."/>
            <person name="Karaoz U."/>
            <person name="Brodie E.L."/>
            <person name="Williams K.H."/>
            <person name="Hubbard S.S."/>
            <person name="Banfield J.F."/>
        </authorList>
    </citation>
    <scope>NUCLEOTIDE SEQUENCE [LARGE SCALE GENOMIC DNA]</scope>
</reference>
<keyword evidence="1" id="KW-0812">Transmembrane</keyword>
<dbReference type="SUPFAM" id="SSF54523">
    <property type="entry name" value="Pili subunits"/>
    <property type="match status" value="1"/>
</dbReference>